<evidence type="ECO:0000256" key="1">
    <source>
        <dbReference type="ARBA" id="ARBA00009865"/>
    </source>
</evidence>
<proteinExistence type="inferred from homology"/>
<comment type="similarity">
    <text evidence="1 6">Belongs to the glycosyl hydrolase 43 family.</text>
</comment>
<sequence length="351" mass="36653">MCIYSGLCHEAESPKPAMSTNSLYLRVVLSFSILFHLAQLSCATVTKRSVSGPVIKQDFPDPALIWVPEENSWFAFATNGGGHRVQIASSPDFVTWTVENDNVLPAVPSWVNQAAVNLWAPMVIQMADGSFVLYYSATAAANTAAHCVGAATSKTVRGPYTPINGTIACPISQGGAIDPAGFHHPDGSIYVVYKIDGNSLGHGGSCNNGVAPIVSTPIMLQKMAANGVTPVGSPVQILDRSAADGPLVEAPSLIFVNNVFFLFFSSGCYADTSYDLSYATATSVTGPYTKAGPPTAPLLVTGTYGLRAPGSATFAKDGSKVVFHAYLGSDISGGRGMWTGIPTFNGATVTL</sequence>
<protein>
    <submittedName>
        <fullName evidence="7">Arabinan endo-1,5-alpha-L-arabinosidase</fullName>
    </submittedName>
</protein>
<dbReference type="Pfam" id="PF04616">
    <property type="entry name" value="Glyco_hydro_43"/>
    <property type="match status" value="1"/>
</dbReference>
<dbReference type="EMBL" id="JACAZI010000012">
    <property type="protein sequence ID" value="KAF7347236.1"/>
    <property type="molecule type" value="Genomic_DNA"/>
</dbReference>
<evidence type="ECO:0000256" key="5">
    <source>
        <dbReference type="PIRSR" id="PIRSR606710-2"/>
    </source>
</evidence>
<evidence type="ECO:0000313" key="7">
    <source>
        <dbReference type="EMBL" id="KAF7347236.1"/>
    </source>
</evidence>
<evidence type="ECO:0000256" key="4">
    <source>
        <dbReference type="PIRSR" id="PIRSR606710-1"/>
    </source>
</evidence>
<dbReference type="InterPro" id="IPR023296">
    <property type="entry name" value="Glyco_hydro_beta-prop_sf"/>
</dbReference>
<comment type="caution">
    <text evidence="7">The sequence shown here is derived from an EMBL/GenBank/DDBJ whole genome shotgun (WGS) entry which is preliminary data.</text>
</comment>
<dbReference type="GO" id="GO:0005975">
    <property type="term" value="P:carbohydrate metabolic process"/>
    <property type="evidence" value="ECO:0007669"/>
    <property type="project" value="InterPro"/>
</dbReference>
<gene>
    <name evidence="7" type="ORF">MVEN_01478500</name>
</gene>
<reference evidence="7" key="1">
    <citation type="submission" date="2020-05" db="EMBL/GenBank/DDBJ databases">
        <title>Mycena genomes resolve the evolution of fungal bioluminescence.</title>
        <authorList>
            <person name="Tsai I.J."/>
        </authorList>
    </citation>
    <scope>NUCLEOTIDE SEQUENCE</scope>
    <source>
        <strain evidence="7">CCC161011</strain>
    </source>
</reference>
<dbReference type="PANTHER" id="PTHR42812:SF5">
    <property type="entry name" value="ENDO-ARABINASE"/>
    <property type="match status" value="1"/>
</dbReference>
<evidence type="ECO:0000256" key="6">
    <source>
        <dbReference type="RuleBase" id="RU361187"/>
    </source>
</evidence>
<feature type="active site" description="Proton donor" evidence="4">
    <location>
        <position position="249"/>
    </location>
</feature>
<dbReference type="CDD" id="cd08999">
    <property type="entry name" value="GH43_ABN-like"/>
    <property type="match status" value="1"/>
</dbReference>
<evidence type="ECO:0000256" key="2">
    <source>
        <dbReference type="ARBA" id="ARBA00022801"/>
    </source>
</evidence>
<keyword evidence="8" id="KW-1185">Reference proteome</keyword>
<feature type="active site" description="Proton acceptor" evidence="4">
    <location>
        <position position="61"/>
    </location>
</feature>
<dbReference type="InterPro" id="IPR006710">
    <property type="entry name" value="Glyco_hydro_43"/>
</dbReference>
<dbReference type="GO" id="GO:0004553">
    <property type="term" value="F:hydrolase activity, hydrolyzing O-glycosyl compounds"/>
    <property type="evidence" value="ECO:0007669"/>
    <property type="project" value="InterPro"/>
</dbReference>
<evidence type="ECO:0000313" key="8">
    <source>
        <dbReference type="Proteomes" id="UP000620124"/>
    </source>
</evidence>
<accession>A0A8H6XVB3</accession>
<organism evidence="7 8">
    <name type="scientific">Mycena venus</name>
    <dbReference type="NCBI Taxonomy" id="2733690"/>
    <lineage>
        <taxon>Eukaryota</taxon>
        <taxon>Fungi</taxon>
        <taxon>Dikarya</taxon>
        <taxon>Basidiomycota</taxon>
        <taxon>Agaricomycotina</taxon>
        <taxon>Agaricomycetes</taxon>
        <taxon>Agaricomycetidae</taxon>
        <taxon>Agaricales</taxon>
        <taxon>Marasmiineae</taxon>
        <taxon>Mycenaceae</taxon>
        <taxon>Mycena</taxon>
    </lineage>
</organism>
<feature type="site" description="Important for catalytic activity, responsible for pKa modulation of the active site Glu and correct orientation of both the proton donor and substrate" evidence="5">
    <location>
        <position position="178"/>
    </location>
</feature>
<dbReference type="PANTHER" id="PTHR42812">
    <property type="entry name" value="BETA-XYLOSIDASE"/>
    <property type="match status" value="1"/>
</dbReference>
<keyword evidence="3 6" id="KW-0326">Glycosidase</keyword>
<keyword evidence="2 6" id="KW-0378">Hydrolase</keyword>
<dbReference type="AlphaFoldDB" id="A0A8H6XVB3"/>
<evidence type="ECO:0000256" key="3">
    <source>
        <dbReference type="ARBA" id="ARBA00023295"/>
    </source>
</evidence>
<dbReference type="Gene3D" id="2.115.10.20">
    <property type="entry name" value="Glycosyl hydrolase domain, family 43"/>
    <property type="match status" value="1"/>
</dbReference>
<name>A0A8H6XVB3_9AGAR</name>
<dbReference type="SUPFAM" id="SSF75005">
    <property type="entry name" value="Arabinanase/levansucrase/invertase"/>
    <property type="match status" value="1"/>
</dbReference>
<dbReference type="OrthoDB" id="3879658at2759"/>
<dbReference type="InterPro" id="IPR051795">
    <property type="entry name" value="Glycosyl_Hydrlase_43"/>
</dbReference>
<dbReference type="Proteomes" id="UP000620124">
    <property type="component" value="Unassembled WGS sequence"/>
</dbReference>